<dbReference type="Proteomes" id="UP000683360">
    <property type="component" value="Unassembled WGS sequence"/>
</dbReference>
<comment type="caution">
    <text evidence="1">The sequence shown here is derived from an EMBL/GenBank/DDBJ whole genome shotgun (WGS) entry which is preliminary data.</text>
</comment>
<name>A0A8S3TLB1_MYTED</name>
<organism evidence="1 2">
    <name type="scientific">Mytilus edulis</name>
    <name type="common">Blue mussel</name>
    <dbReference type="NCBI Taxonomy" id="6550"/>
    <lineage>
        <taxon>Eukaryota</taxon>
        <taxon>Metazoa</taxon>
        <taxon>Spiralia</taxon>
        <taxon>Lophotrochozoa</taxon>
        <taxon>Mollusca</taxon>
        <taxon>Bivalvia</taxon>
        <taxon>Autobranchia</taxon>
        <taxon>Pteriomorphia</taxon>
        <taxon>Mytilida</taxon>
        <taxon>Mytiloidea</taxon>
        <taxon>Mytilidae</taxon>
        <taxon>Mytilinae</taxon>
        <taxon>Mytilus</taxon>
    </lineage>
</organism>
<dbReference type="AlphaFoldDB" id="A0A8S3TLB1"/>
<evidence type="ECO:0000313" key="1">
    <source>
        <dbReference type="EMBL" id="CAG2230582.1"/>
    </source>
</evidence>
<evidence type="ECO:0000313" key="2">
    <source>
        <dbReference type="Proteomes" id="UP000683360"/>
    </source>
</evidence>
<dbReference type="EMBL" id="CAJPWZ010002071">
    <property type="protein sequence ID" value="CAG2230582.1"/>
    <property type="molecule type" value="Genomic_DNA"/>
</dbReference>
<proteinExistence type="predicted"/>
<accession>A0A8S3TLB1</accession>
<reference evidence="1" key="1">
    <citation type="submission" date="2021-03" db="EMBL/GenBank/DDBJ databases">
        <authorList>
            <person name="Bekaert M."/>
        </authorList>
    </citation>
    <scope>NUCLEOTIDE SEQUENCE</scope>
</reference>
<protein>
    <submittedName>
        <fullName evidence="1">Uncharacterized protein</fullName>
    </submittedName>
</protein>
<keyword evidence="2" id="KW-1185">Reference proteome</keyword>
<gene>
    <name evidence="1" type="ORF">MEDL_43411</name>
</gene>
<sequence>MLILRLYVCYNSIVEDELFSIPNVVIYDNNSRQDVFFINTRTDTFTSRTLLCKLQPVVVLEKCSSSTSTLENIMITAFDELSSYSDIHEHFRTGCWDCRYFIINLPQVVDSFDHVESVLAVITGLSSLQDKPVGERASWDRCQYLVATGNSTFLSTLYVWSLF</sequence>